<dbReference type="OrthoDB" id="192368at2"/>
<comment type="caution">
    <text evidence="2">The sequence shown here is derived from an EMBL/GenBank/DDBJ whole genome shotgun (WGS) entry which is preliminary data.</text>
</comment>
<evidence type="ECO:0000259" key="1">
    <source>
        <dbReference type="Pfam" id="PF08818"/>
    </source>
</evidence>
<accession>A0A4V5P0E8</accession>
<dbReference type="InterPro" id="IPR014922">
    <property type="entry name" value="YdhG-like"/>
</dbReference>
<evidence type="ECO:0000313" key="2">
    <source>
        <dbReference type="EMBL" id="TKB97492.1"/>
    </source>
</evidence>
<dbReference type="AlphaFoldDB" id="A0A4V5P0E8"/>
<dbReference type="Gene3D" id="3.90.1150.200">
    <property type="match status" value="1"/>
</dbReference>
<keyword evidence="3" id="KW-1185">Reference proteome</keyword>
<name>A0A4V5P0E8_9SPHI</name>
<sequence length="129" mass="15027">MNLDIAYYNNQSQTDQAICDLLANTIDNELTEAESKIWHAHPVWFLAGNPIVGYSKEKKGIRLMFWSGADFEEEALNIKGAKFKDAALFYNEITEIDLQDLTRWLQKSKTIQWDYKNIVKRKGKLERIV</sequence>
<dbReference type="Pfam" id="PF08818">
    <property type="entry name" value="DUF1801"/>
    <property type="match status" value="1"/>
</dbReference>
<gene>
    <name evidence="2" type="ORF">FA045_16160</name>
</gene>
<dbReference type="RefSeq" id="WP_136878119.1">
    <property type="nucleotide sequence ID" value="NZ_SWBO01000011.1"/>
</dbReference>
<dbReference type="EMBL" id="SWBO01000011">
    <property type="protein sequence ID" value="TKB97492.1"/>
    <property type="molecule type" value="Genomic_DNA"/>
</dbReference>
<feature type="domain" description="YdhG-like" evidence="1">
    <location>
        <begin position="16"/>
        <end position="107"/>
    </location>
</feature>
<protein>
    <submittedName>
        <fullName evidence="2">DUF1801 domain-containing protein</fullName>
    </submittedName>
</protein>
<dbReference type="SUPFAM" id="SSF159888">
    <property type="entry name" value="YdhG-like"/>
    <property type="match status" value="1"/>
</dbReference>
<dbReference type="Proteomes" id="UP000310477">
    <property type="component" value="Unassembled WGS sequence"/>
</dbReference>
<proteinExistence type="predicted"/>
<organism evidence="2 3">
    <name type="scientific">Pedobacter cryotolerans</name>
    <dbReference type="NCBI Taxonomy" id="2571270"/>
    <lineage>
        <taxon>Bacteria</taxon>
        <taxon>Pseudomonadati</taxon>
        <taxon>Bacteroidota</taxon>
        <taxon>Sphingobacteriia</taxon>
        <taxon>Sphingobacteriales</taxon>
        <taxon>Sphingobacteriaceae</taxon>
        <taxon>Pedobacter</taxon>
    </lineage>
</organism>
<reference evidence="2 3" key="1">
    <citation type="submission" date="2019-04" db="EMBL/GenBank/DDBJ databases">
        <title>Pedobacter sp. AR-2-6 sp. nov., isolated from Arctic soil.</title>
        <authorList>
            <person name="Dahal R.H."/>
            <person name="Kim D.-U."/>
        </authorList>
    </citation>
    <scope>NUCLEOTIDE SEQUENCE [LARGE SCALE GENOMIC DNA]</scope>
    <source>
        <strain evidence="2 3">AR-2-6</strain>
    </source>
</reference>
<evidence type="ECO:0000313" key="3">
    <source>
        <dbReference type="Proteomes" id="UP000310477"/>
    </source>
</evidence>